<proteinExistence type="predicted"/>
<dbReference type="RefSeq" id="WP_343936363.1">
    <property type="nucleotide sequence ID" value="NZ_BAAABU010000013.1"/>
</dbReference>
<evidence type="ECO:0000313" key="3">
    <source>
        <dbReference type="EMBL" id="GAA0245112.1"/>
    </source>
</evidence>
<keyword evidence="2" id="KW-1133">Transmembrane helix</keyword>
<feature type="region of interest" description="Disordered" evidence="1">
    <location>
        <begin position="1"/>
        <end position="40"/>
    </location>
</feature>
<sequence>MTGDPPPGAGFSGNTFHGPAPFQLGDNNVQNIHFHGSPAADPSRRELVLAGAAHTTRGELAAAIRRDWAAARRQFFEGPATAESEGWIGLLTWLRALDDLSPGDVGGRTELIDHRLRDDGLPADLKLLHLLGWLDPGGEATYRGHRVTVRGLVDVCLGAQEPMPFEDLCRYPLLEALSRFRELNELSAVQDTWNDRQRRFERIHPLHREDVQPAHLLLLSSLDDPHARKWLRKRAGMTPTPSAPVDWYDTLLDQAGAETPFGHAVRILLGESAAEEAEARQERRRAERNQRRQWKAVEKRQRELSDYLAQLITPENVRLAVLRAVAWHGMWGGFTAVGYWLVWGRNGVYPATAAVYFQIALLTLLSLAVQIPRVRRLGAAYRPPITAIAKWLPSSATDLRRAFGRLVLAGFFLFAQDLLAELALVPYYEKPNVTHTGATLATIPFVLLALAAPAYVWLTGDKLRAWDEEHRRVMRRFGQSAD</sequence>
<dbReference type="Proteomes" id="UP001500416">
    <property type="component" value="Unassembled WGS sequence"/>
</dbReference>
<dbReference type="EMBL" id="BAAABU010000013">
    <property type="protein sequence ID" value="GAA0245112.1"/>
    <property type="molecule type" value="Genomic_DNA"/>
</dbReference>
<evidence type="ECO:0000256" key="1">
    <source>
        <dbReference type="SAM" id="MobiDB-lite"/>
    </source>
</evidence>
<gene>
    <name evidence="3" type="ORF">GCM10010492_50580</name>
</gene>
<evidence type="ECO:0000313" key="4">
    <source>
        <dbReference type="Proteomes" id="UP001500416"/>
    </source>
</evidence>
<feature type="transmembrane region" description="Helical" evidence="2">
    <location>
        <begin position="348"/>
        <end position="369"/>
    </location>
</feature>
<keyword evidence="2" id="KW-0812">Transmembrane</keyword>
<name>A0ABN0UBI9_9PSEU</name>
<keyword evidence="4" id="KW-1185">Reference proteome</keyword>
<organism evidence="3 4">
    <name type="scientific">Saccharothrix mutabilis subsp. mutabilis</name>
    <dbReference type="NCBI Taxonomy" id="66855"/>
    <lineage>
        <taxon>Bacteria</taxon>
        <taxon>Bacillati</taxon>
        <taxon>Actinomycetota</taxon>
        <taxon>Actinomycetes</taxon>
        <taxon>Pseudonocardiales</taxon>
        <taxon>Pseudonocardiaceae</taxon>
        <taxon>Saccharothrix</taxon>
    </lineage>
</organism>
<reference evidence="3 4" key="1">
    <citation type="journal article" date="2019" name="Int. J. Syst. Evol. Microbiol.">
        <title>The Global Catalogue of Microorganisms (GCM) 10K type strain sequencing project: providing services to taxonomists for standard genome sequencing and annotation.</title>
        <authorList>
            <consortium name="The Broad Institute Genomics Platform"/>
            <consortium name="The Broad Institute Genome Sequencing Center for Infectious Disease"/>
            <person name="Wu L."/>
            <person name="Ma J."/>
        </authorList>
    </citation>
    <scope>NUCLEOTIDE SEQUENCE [LARGE SCALE GENOMIC DNA]</scope>
    <source>
        <strain evidence="3 4">JCM 3380</strain>
    </source>
</reference>
<evidence type="ECO:0000256" key="2">
    <source>
        <dbReference type="SAM" id="Phobius"/>
    </source>
</evidence>
<feature type="transmembrane region" description="Helical" evidence="2">
    <location>
        <begin position="440"/>
        <end position="458"/>
    </location>
</feature>
<comment type="caution">
    <text evidence="3">The sequence shown here is derived from an EMBL/GenBank/DDBJ whole genome shotgun (WGS) entry which is preliminary data.</text>
</comment>
<feature type="transmembrane region" description="Helical" evidence="2">
    <location>
        <begin position="406"/>
        <end position="428"/>
    </location>
</feature>
<accession>A0ABN0UBI9</accession>
<protein>
    <submittedName>
        <fullName evidence="3">Uncharacterized protein</fullName>
    </submittedName>
</protein>
<keyword evidence="2" id="KW-0472">Membrane</keyword>